<dbReference type="RefSeq" id="WP_171441512.1">
    <property type="nucleotide sequence ID" value="NZ_JABFNS010000036.1"/>
</dbReference>
<feature type="chain" id="PRO_5030888292" description="Lipoprotein" evidence="1">
    <location>
        <begin position="21"/>
        <end position="196"/>
    </location>
</feature>
<dbReference type="PROSITE" id="PS51257">
    <property type="entry name" value="PROKAR_LIPOPROTEIN"/>
    <property type="match status" value="1"/>
</dbReference>
<feature type="signal peptide" evidence="1">
    <location>
        <begin position="1"/>
        <end position="20"/>
    </location>
</feature>
<organism evidence="2 3">
    <name type="scientific">Myxococcus xanthus</name>
    <dbReference type="NCBI Taxonomy" id="34"/>
    <lineage>
        <taxon>Bacteria</taxon>
        <taxon>Pseudomonadati</taxon>
        <taxon>Myxococcota</taxon>
        <taxon>Myxococcia</taxon>
        <taxon>Myxococcales</taxon>
        <taxon>Cystobacterineae</taxon>
        <taxon>Myxococcaceae</taxon>
        <taxon>Myxococcus</taxon>
    </lineage>
</organism>
<sequence length="196" mass="20380">MHLFKSVVSLFALVAATACGGVEEQGDLATRESALVTGTSQGCTFTASVVTRPGPFPYIYDVKVTREASNTCPWGEGTVVAGSAIGGSPTPWLAANELGVAVSYTYRTGGPSSQNLGLKHVAPDTLAIVRSRGLNVNALGKAIYSGYLSIETDGTTLTVTGTKDAPLYGETGSGNYYVATFQDFFTSETEPSIVAF</sequence>
<accession>A0A7Y4IH85</accession>
<proteinExistence type="predicted"/>
<comment type="caution">
    <text evidence="2">The sequence shown here is derived from an EMBL/GenBank/DDBJ whole genome shotgun (WGS) entry which is preliminary data.</text>
</comment>
<name>A0A7Y4IH85_MYXXA</name>
<gene>
    <name evidence="2" type="ORF">HNV28_12845</name>
</gene>
<evidence type="ECO:0000313" key="2">
    <source>
        <dbReference type="EMBL" id="NOJ79218.1"/>
    </source>
</evidence>
<dbReference type="AlphaFoldDB" id="A0A7Y4IH85"/>
<dbReference type="EMBL" id="JABFNT010000034">
    <property type="protein sequence ID" value="NOJ79218.1"/>
    <property type="molecule type" value="Genomic_DNA"/>
</dbReference>
<evidence type="ECO:0008006" key="4">
    <source>
        <dbReference type="Google" id="ProtNLM"/>
    </source>
</evidence>
<evidence type="ECO:0000256" key="1">
    <source>
        <dbReference type="SAM" id="SignalP"/>
    </source>
</evidence>
<reference evidence="2 3" key="1">
    <citation type="submission" date="2020-05" db="EMBL/GenBank/DDBJ databases">
        <authorList>
            <person name="Whitworth D."/>
        </authorList>
    </citation>
    <scope>NUCLEOTIDE SEQUENCE [LARGE SCALE GENOMIC DNA]</scope>
    <source>
        <strain evidence="2 3">AM005</strain>
    </source>
</reference>
<dbReference type="Proteomes" id="UP000533080">
    <property type="component" value="Unassembled WGS sequence"/>
</dbReference>
<protein>
    <recommendedName>
        <fullName evidence="4">Lipoprotein</fullName>
    </recommendedName>
</protein>
<evidence type="ECO:0000313" key="3">
    <source>
        <dbReference type="Proteomes" id="UP000533080"/>
    </source>
</evidence>
<keyword evidence="1" id="KW-0732">Signal</keyword>